<evidence type="ECO:0000313" key="2">
    <source>
        <dbReference type="Proteomes" id="UP000054928"/>
    </source>
</evidence>
<organism evidence="1 2">
    <name type="scientific">Plasmopara halstedii</name>
    <name type="common">Downy mildew of sunflower</name>
    <dbReference type="NCBI Taxonomy" id="4781"/>
    <lineage>
        <taxon>Eukaryota</taxon>
        <taxon>Sar</taxon>
        <taxon>Stramenopiles</taxon>
        <taxon>Oomycota</taxon>
        <taxon>Peronosporomycetes</taxon>
        <taxon>Peronosporales</taxon>
        <taxon>Peronosporaceae</taxon>
        <taxon>Plasmopara</taxon>
    </lineage>
</organism>
<dbReference type="AlphaFoldDB" id="A0A0P1ADM0"/>
<dbReference type="Proteomes" id="UP000054928">
    <property type="component" value="Unassembled WGS sequence"/>
</dbReference>
<evidence type="ECO:0000313" key="1">
    <source>
        <dbReference type="EMBL" id="CEG38834.1"/>
    </source>
</evidence>
<name>A0A0P1ADM0_PLAHL</name>
<protein>
    <submittedName>
        <fullName evidence="1">Uncharacterized protein</fullName>
    </submittedName>
</protein>
<dbReference type="EMBL" id="CCYD01000322">
    <property type="protein sequence ID" value="CEG38834.1"/>
    <property type="molecule type" value="Genomic_DNA"/>
</dbReference>
<dbReference type="GeneID" id="36403940"/>
<accession>A0A0P1ADM0</accession>
<reference evidence="2" key="1">
    <citation type="submission" date="2014-09" db="EMBL/GenBank/DDBJ databases">
        <authorList>
            <person name="Sharma Rahul"/>
            <person name="Thines Marco"/>
        </authorList>
    </citation>
    <scope>NUCLEOTIDE SEQUENCE [LARGE SCALE GENOMIC DNA]</scope>
</reference>
<sequence length="72" mass="8233">MCITKTSSNAHRTFLEIDIDRLLTKLNYNQTAPAKNCHRSEIGGHLEPSIAYLLSSRATPHVQDMRRLRLVE</sequence>
<proteinExistence type="predicted"/>
<keyword evidence="2" id="KW-1185">Reference proteome</keyword>
<dbReference type="RefSeq" id="XP_024575203.1">
    <property type="nucleotide sequence ID" value="XM_024724313.1"/>
</dbReference>